<dbReference type="InterPro" id="IPR014729">
    <property type="entry name" value="Rossmann-like_a/b/a_fold"/>
</dbReference>
<dbReference type="SUPFAM" id="SSF52402">
    <property type="entry name" value="Adenine nucleotide alpha hydrolases-like"/>
    <property type="match status" value="1"/>
</dbReference>
<dbReference type="InterPro" id="IPR005232">
    <property type="entry name" value="LarE"/>
</dbReference>
<organism evidence="2 3">
    <name type="scientific">Paracoccus tegillarcae</name>
    <dbReference type="NCBI Taxonomy" id="1529068"/>
    <lineage>
        <taxon>Bacteria</taxon>
        <taxon>Pseudomonadati</taxon>
        <taxon>Pseudomonadota</taxon>
        <taxon>Alphaproteobacteria</taxon>
        <taxon>Rhodobacterales</taxon>
        <taxon>Paracoccaceae</taxon>
        <taxon>Paracoccus</taxon>
    </lineage>
</organism>
<keyword evidence="2" id="KW-0378">Hydrolase</keyword>
<gene>
    <name evidence="2" type="ORF">CUV01_00725</name>
</gene>
<dbReference type="Gene3D" id="3.40.50.620">
    <property type="entry name" value="HUPs"/>
    <property type="match status" value="1"/>
</dbReference>
<dbReference type="GO" id="GO:0016783">
    <property type="term" value="F:sulfurtransferase activity"/>
    <property type="evidence" value="ECO:0007669"/>
    <property type="project" value="InterPro"/>
</dbReference>
<dbReference type="PIRSF" id="PIRSF006661">
    <property type="entry name" value="PP-lp_UCP006661"/>
    <property type="match status" value="1"/>
</dbReference>
<feature type="active site" description="Nucleophile and sulfur donor" evidence="1">
    <location>
        <position position="166"/>
    </location>
</feature>
<name>A0A2K9F0L2_9RHOB</name>
<dbReference type="OrthoDB" id="9776919at2"/>
<sequence length="258" mass="27822">MALRDALRRHPRLVLAVSGGVDSMTLAHAAHHVLGVDRVAVCHAVSPAVPDLATRRVQDHAARNGWRLHLLEAGEFADPNYLKNPVNRCYFCKSNLYDRIAASVAGSIASGANLDDLNDFRPGLKAADERRICHPFVEAGLRKADIRALARAFGLDDISELPAQPCLASRIETGLTVTPEDLAFVQQVETALDALAPRATLRCRVVAGGIRLELSPDLIADTGLHQRMSATARDLCDTAGRALLSVTPYQRGSAFLHG</sequence>
<protein>
    <submittedName>
        <fullName evidence="2">Adenine nucleotide alpha hydrolase</fullName>
    </submittedName>
</protein>
<dbReference type="AlphaFoldDB" id="A0A2K9F0L2"/>
<evidence type="ECO:0000313" key="3">
    <source>
        <dbReference type="Proteomes" id="UP000233742"/>
    </source>
</evidence>
<evidence type="ECO:0000256" key="1">
    <source>
        <dbReference type="PIRSR" id="PIRSR006661-1"/>
    </source>
</evidence>
<proteinExistence type="predicted"/>
<dbReference type="EMBL" id="CP025408">
    <property type="protein sequence ID" value="AUH35104.1"/>
    <property type="molecule type" value="Genomic_DNA"/>
</dbReference>
<dbReference type="PANTHER" id="PTHR43169:SF2">
    <property type="entry name" value="NAD_GMP SYNTHASE DOMAIN-CONTAINING PROTEIN"/>
    <property type="match status" value="1"/>
</dbReference>
<dbReference type="InterPro" id="IPR052188">
    <property type="entry name" value="Ni-pincer_cofactor_biosynth"/>
</dbReference>
<reference evidence="2 3" key="1">
    <citation type="submission" date="2017-12" db="EMBL/GenBank/DDBJ databases">
        <authorList>
            <person name="Hurst M.R.H."/>
        </authorList>
    </citation>
    <scope>NUCLEOTIDE SEQUENCE [LARGE SCALE GENOMIC DNA]</scope>
    <source>
        <strain evidence="2 3">BM15</strain>
    </source>
</reference>
<dbReference type="Proteomes" id="UP000233742">
    <property type="component" value="Chromosome"/>
</dbReference>
<accession>A0A2K9F0L2</accession>
<evidence type="ECO:0000313" key="2">
    <source>
        <dbReference type="EMBL" id="AUH35104.1"/>
    </source>
</evidence>
<keyword evidence="3" id="KW-1185">Reference proteome</keyword>
<dbReference type="KEGG" id="paro:CUV01_00725"/>
<dbReference type="GO" id="GO:0016787">
    <property type="term" value="F:hydrolase activity"/>
    <property type="evidence" value="ECO:0007669"/>
    <property type="project" value="UniProtKB-KW"/>
</dbReference>
<dbReference type="PANTHER" id="PTHR43169">
    <property type="entry name" value="EXSB FAMILY PROTEIN"/>
    <property type="match status" value="1"/>
</dbReference>